<name>A0A916QZC8_9RHOB</name>
<organism evidence="1 2">
    <name type="scientific">Neptunicoccus cionae</name>
    <dbReference type="NCBI Taxonomy" id="2035344"/>
    <lineage>
        <taxon>Bacteria</taxon>
        <taxon>Pseudomonadati</taxon>
        <taxon>Pseudomonadota</taxon>
        <taxon>Alphaproteobacteria</taxon>
        <taxon>Rhodobacterales</taxon>
        <taxon>Paracoccaceae</taxon>
        <taxon>Neptunicoccus</taxon>
    </lineage>
</organism>
<dbReference type="Pfam" id="PF03692">
    <property type="entry name" value="CxxCxxCC"/>
    <property type="match status" value="1"/>
</dbReference>
<accession>A0A916QZC8</accession>
<evidence type="ECO:0008006" key="3">
    <source>
        <dbReference type="Google" id="ProtNLM"/>
    </source>
</evidence>
<reference evidence="1" key="1">
    <citation type="journal article" date="2014" name="Int. J. Syst. Evol. Microbiol.">
        <title>Complete genome sequence of Corynebacterium casei LMG S-19264T (=DSM 44701T), isolated from a smear-ripened cheese.</title>
        <authorList>
            <consortium name="US DOE Joint Genome Institute (JGI-PGF)"/>
            <person name="Walter F."/>
            <person name="Albersmeier A."/>
            <person name="Kalinowski J."/>
            <person name="Ruckert C."/>
        </authorList>
    </citation>
    <scope>NUCLEOTIDE SEQUENCE</scope>
    <source>
        <strain evidence="1">CGMCC 1.15880</strain>
    </source>
</reference>
<evidence type="ECO:0000313" key="1">
    <source>
        <dbReference type="EMBL" id="GGA23465.1"/>
    </source>
</evidence>
<dbReference type="Proteomes" id="UP000628017">
    <property type="component" value="Unassembled WGS sequence"/>
</dbReference>
<protein>
    <recommendedName>
        <fullName evidence="3">YkgJ family cysteine cluster protein</fullName>
    </recommendedName>
</protein>
<evidence type="ECO:0000313" key="2">
    <source>
        <dbReference type="Proteomes" id="UP000628017"/>
    </source>
</evidence>
<dbReference type="RefSeq" id="WP_188675886.1">
    <property type="nucleotide sequence ID" value="NZ_BMKA01000003.1"/>
</dbReference>
<comment type="caution">
    <text evidence="1">The sequence shown here is derived from an EMBL/GenBank/DDBJ whole genome shotgun (WGS) entry which is preliminary data.</text>
</comment>
<keyword evidence="2" id="KW-1185">Reference proteome</keyword>
<dbReference type="EMBL" id="BMKA01000003">
    <property type="protein sequence ID" value="GGA23465.1"/>
    <property type="molecule type" value="Genomic_DNA"/>
</dbReference>
<reference evidence="1" key="2">
    <citation type="submission" date="2020-09" db="EMBL/GenBank/DDBJ databases">
        <authorList>
            <person name="Sun Q."/>
            <person name="Zhou Y."/>
        </authorList>
    </citation>
    <scope>NUCLEOTIDE SEQUENCE</scope>
    <source>
        <strain evidence="1">CGMCC 1.15880</strain>
    </source>
</reference>
<sequence>MAEVEIWDEDLCKACGACCDGSLFVQAKLADGEGILPDMEESFARNQRGFALPCPYFCETCTVYDIRPKICRTFGCELLAAVKDGAVPYTQALQAVGRLRTARAALATHLPDAANSVPTAEQRFAAGYRNYPDLAAFQADNAQTIAAIKEMQDATRPFTHGKNSATTM</sequence>
<gene>
    <name evidence="1" type="ORF">GCM10011498_25440</name>
</gene>
<proteinExistence type="predicted"/>
<dbReference type="AlphaFoldDB" id="A0A916QZC8"/>
<dbReference type="InterPro" id="IPR005358">
    <property type="entry name" value="Puta_zinc/iron-chelating_dom"/>
</dbReference>